<dbReference type="Gene3D" id="3.30.200.20">
    <property type="entry name" value="Phosphorylase Kinase, domain 1"/>
    <property type="match status" value="1"/>
</dbReference>
<dbReference type="SUPFAM" id="SSF101288">
    <property type="entry name" value="L27 domain"/>
    <property type="match status" value="2"/>
</dbReference>
<dbReference type="Pfam" id="PF00595">
    <property type="entry name" value="PDZ"/>
    <property type="match status" value="1"/>
</dbReference>
<dbReference type="SUPFAM" id="SSF50044">
    <property type="entry name" value="SH3-domain"/>
    <property type="match status" value="1"/>
</dbReference>
<evidence type="ECO:0000256" key="3">
    <source>
        <dbReference type="ARBA" id="ARBA00022741"/>
    </source>
</evidence>
<organism evidence="5 6">
    <name type="scientific">Paramuricea clavata</name>
    <name type="common">Red gorgonian</name>
    <name type="synonym">Violescent sea-whip</name>
    <dbReference type="NCBI Taxonomy" id="317549"/>
    <lineage>
        <taxon>Eukaryota</taxon>
        <taxon>Metazoa</taxon>
        <taxon>Cnidaria</taxon>
        <taxon>Anthozoa</taxon>
        <taxon>Octocorallia</taxon>
        <taxon>Malacalcyonacea</taxon>
        <taxon>Plexauridae</taxon>
        <taxon>Paramuricea</taxon>
    </lineage>
</organism>
<dbReference type="SUPFAM" id="SSF56112">
    <property type="entry name" value="Protein kinase-like (PK-like)"/>
    <property type="match status" value="1"/>
</dbReference>
<dbReference type="Gene3D" id="2.30.30.40">
    <property type="entry name" value="SH3 Domains"/>
    <property type="match status" value="1"/>
</dbReference>
<evidence type="ECO:0000313" key="5">
    <source>
        <dbReference type="EMBL" id="CAB3991124.1"/>
    </source>
</evidence>
<comment type="similarity">
    <text evidence="1">Belongs to the MAGUK family.</text>
</comment>
<dbReference type="FunFam" id="3.30.63.10:FF:000002">
    <property type="entry name" value="Guanylate kinase 1"/>
    <property type="match status" value="1"/>
</dbReference>
<dbReference type="SMART" id="SM00220">
    <property type="entry name" value="S_TKc"/>
    <property type="match status" value="1"/>
</dbReference>
<dbReference type="AlphaFoldDB" id="A0A6S7GCG5"/>
<dbReference type="SMART" id="SM00326">
    <property type="entry name" value="SH3"/>
    <property type="match status" value="1"/>
</dbReference>
<dbReference type="Pfam" id="PF00625">
    <property type="entry name" value="Guanylate_kin"/>
    <property type="match status" value="1"/>
</dbReference>
<dbReference type="InterPro" id="IPR050716">
    <property type="entry name" value="MAGUK"/>
</dbReference>
<keyword evidence="3" id="KW-0547">Nucleotide-binding</keyword>
<dbReference type="PROSITE" id="PS00856">
    <property type="entry name" value="GUANYLATE_KINASE_1"/>
    <property type="match status" value="1"/>
</dbReference>
<dbReference type="InterPro" id="IPR008145">
    <property type="entry name" value="GK/Ca_channel_bsu"/>
</dbReference>
<dbReference type="Gene3D" id="1.10.287.650">
    <property type="entry name" value="L27 domain"/>
    <property type="match status" value="2"/>
</dbReference>
<dbReference type="InterPro" id="IPR004172">
    <property type="entry name" value="L27_dom"/>
</dbReference>
<dbReference type="Gene3D" id="3.40.50.300">
    <property type="entry name" value="P-loop containing nucleotide triphosphate hydrolases"/>
    <property type="match status" value="1"/>
</dbReference>
<dbReference type="InterPro" id="IPR011009">
    <property type="entry name" value="Kinase-like_dom_sf"/>
</dbReference>
<dbReference type="InterPro" id="IPR001478">
    <property type="entry name" value="PDZ"/>
</dbReference>
<keyword evidence="6" id="KW-1185">Reference proteome</keyword>
<comment type="caution">
    <text evidence="5">The sequence shown here is derived from an EMBL/GenBank/DDBJ whole genome shotgun (WGS) entry which is preliminary data.</text>
</comment>
<dbReference type="PROSITE" id="PS50011">
    <property type="entry name" value="PROTEIN_KINASE_DOM"/>
    <property type="match status" value="1"/>
</dbReference>
<dbReference type="Pfam" id="PF02828">
    <property type="entry name" value="L27"/>
    <property type="match status" value="1"/>
</dbReference>
<gene>
    <name evidence="5" type="ORF">PACLA_8A032464</name>
</gene>
<evidence type="ECO:0000256" key="4">
    <source>
        <dbReference type="ARBA" id="ARBA00022840"/>
    </source>
</evidence>
<dbReference type="SMART" id="SM00228">
    <property type="entry name" value="PDZ"/>
    <property type="match status" value="1"/>
</dbReference>
<dbReference type="PROSITE" id="PS00107">
    <property type="entry name" value="PROTEIN_KINASE_ATP"/>
    <property type="match status" value="1"/>
</dbReference>
<dbReference type="Gene3D" id="2.30.42.10">
    <property type="match status" value="1"/>
</dbReference>
<dbReference type="InterPro" id="IPR008271">
    <property type="entry name" value="Ser/Thr_kinase_AS"/>
</dbReference>
<dbReference type="Proteomes" id="UP001152795">
    <property type="component" value="Unassembled WGS sequence"/>
</dbReference>
<dbReference type="GO" id="GO:0004672">
    <property type="term" value="F:protein kinase activity"/>
    <property type="evidence" value="ECO:0007669"/>
    <property type="project" value="InterPro"/>
</dbReference>
<dbReference type="InterPro" id="IPR001452">
    <property type="entry name" value="SH3_domain"/>
</dbReference>
<dbReference type="EMBL" id="CACRXK020001792">
    <property type="protein sequence ID" value="CAB3991124.1"/>
    <property type="molecule type" value="Genomic_DNA"/>
</dbReference>
<dbReference type="Pfam" id="PF00069">
    <property type="entry name" value="Pkinase"/>
    <property type="match status" value="1"/>
</dbReference>
<dbReference type="FunFam" id="1.10.510.10:FF:001592">
    <property type="entry name" value="Peripheral plasma membrane protein CASK"/>
    <property type="match status" value="1"/>
</dbReference>
<evidence type="ECO:0000313" key="6">
    <source>
        <dbReference type="Proteomes" id="UP001152795"/>
    </source>
</evidence>
<dbReference type="InterPro" id="IPR017441">
    <property type="entry name" value="Protein_kinase_ATP_BS"/>
</dbReference>
<dbReference type="SUPFAM" id="SSF52540">
    <property type="entry name" value="P-loop containing nucleoside triphosphate hydrolases"/>
    <property type="match status" value="1"/>
</dbReference>
<dbReference type="SMART" id="SM00569">
    <property type="entry name" value="L27"/>
    <property type="match status" value="2"/>
</dbReference>
<dbReference type="Gene3D" id="6.10.140.620">
    <property type="match status" value="1"/>
</dbReference>
<reference evidence="5" key="1">
    <citation type="submission" date="2020-04" db="EMBL/GenBank/DDBJ databases">
        <authorList>
            <person name="Alioto T."/>
            <person name="Alioto T."/>
            <person name="Gomez Garrido J."/>
        </authorList>
    </citation>
    <scope>NUCLEOTIDE SEQUENCE</scope>
    <source>
        <strain evidence="5">A484AB</strain>
    </source>
</reference>
<dbReference type="GO" id="GO:0005524">
    <property type="term" value="F:ATP binding"/>
    <property type="evidence" value="ECO:0007669"/>
    <property type="project" value="UniProtKB-UniRule"/>
</dbReference>
<dbReference type="InterPro" id="IPR036028">
    <property type="entry name" value="SH3-like_dom_sf"/>
</dbReference>
<sequence>MEIGLPTRYELHEQIGKGTFSVIRKCRDTQTDGLCAVKIVDISRMNTTTGLTREDLVHECQICRKLDHPHIVKMLGAYDVDNTVYMVFEYMDGADLCFEIVNRVNAGFVYSEAVASHYLRQVLDALAYIHKMNIIHRDIKPHNILLANKENSAPVKLADFGVARILDSSELITSGRIGTPHFMSPEVVKRIPYGKPNDVWGCGVIMFILVSGAFPFNGTGEKIYDVISTGDYTMRPKQWDLISEDAKDLVRSLLAYDQTNRITAEQALAHPWLKDREIAPRNHLQECVDEMKKFNARRKLKGAVLAAVASRKFVDALLPNGDLHKNGLGPGHNVDEFHHDDSELNAAGSVAQLLDSLEEVEILSQAKKSDIDFLHRFLDNNKFQSLLEIYDRVQDWSLISERSRSHIQPDATQTSKEAMDTVEIPAEEDDDCFELQNIMKEPNMVALLEAHDNILNVRKEEERQSMSDVDDRSDTLPKEAVTRVRLVQFEKTTNEPMGITLKRTDNRVYVARIMHGGMIHRQGTLHPGDEIRELDGESVENKSIESLQSILKQASGTVTFKIVPSFRHENTERGSFVKALFSYDPRGDELIPCQQAGLAFQVGDVLEIVSKTDFNWWQAVKVSDKNLAGLVPSPELQEWRVGYAASEKARKNRASCLGFRKKKRYKDKYVLKYNAVFDQLDLVTYEEVVKQDNFRRKTLVLLGAHGVGRRHIKNTLINRNPGKYAYPIPHTTRQAKPGEEDGKNYFFISTDTMLADVEQNKYLEFGSHEGAMYGTKLDTVRNIISQGKMPLLDVEPQVWNITECKIIYKF</sequence>
<evidence type="ECO:0000256" key="1">
    <source>
        <dbReference type="ARBA" id="ARBA00007014"/>
    </source>
</evidence>
<dbReference type="InterPro" id="IPR014775">
    <property type="entry name" value="L27_C"/>
</dbReference>
<dbReference type="Gene3D" id="1.10.510.10">
    <property type="entry name" value="Transferase(Phosphotransferase) domain 1"/>
    <property type="match status" value="1"/>
</dbReference>
<dbReference type="PROSITE" id="PS50052">
    <property type="entry name" value="GUANYLATE_KINASE_2"/>
    <property type="match status" value="1"/>
</dbReference>
<protein>
    <submittedName>
        <fullName evidence="5">Peripheral plasma membrane CASK isoform X4</fullName>
    </submittedName>
</protein>
<dbReference type="PROSITE" id="PS50106">
    <property type="entry name" value="PDZ"/>
    <property type="match status" value="1"/>
</dbReference>
<dbReference type="OrthoDB" id="65789at2759"/>
<name>A0A6S7GCG5_PARCT</name>
<keyword evidence="4" id="KW-0067">ATP-binding</keyword>
<dbReference type="InterPro" id="IPR036034">
    <property type="entry name" value="PDZ_sf"/>
</dbReference>
<accession>A0A6S7GCG5</accession>
<dbReference type="SMART" id="SM00072">
    <property type="entry name" value="GuKc"/>
    <property type="match status" value="1"/>
</dbReference>
<dbReference type="PROSITE" id="PS00108">
    <property type="entry name" value="PROTEIN_KINASE_ST"/>
    <property type="match status" value="1"/>
</dbReference>
<dbReference type="InterPro" id="IPR020590">
    <property type="entry name" value="Guanylate_kinase_CS"/>
</dbReference>
<dbReference type="InterPro" id="IPR000719">
    <property type="entry name" value="Prot_kinase_dom"/>
</dbReference>
<dbReference type="PROSITE" id="PS50002">
    <property type="entry name" value="SH3"/>
    <property type="match status" value="1"/>
</dbReference>
<keyword evidence="2" id="KW-0728">SH3 domain</keyword>
<dbReference type="PROSITE" id="PS51022">
    <property type="entry name" value="L27"/>
    <property type="match status" value="1"/>
</dbReference>
<dbReference type="InterPro" id="IPR027417">
    <property type="entry name" value="P-loop_NTPase"/>
</dbReference>
<dbReference type="PANTHER" id="PTHR23122">
    <property type="entry name" value="MEMBRANE-ASSOCIATED GUANYLATE KINASE MAGUK"/>
    <property type="match status" value="1"/>
</dbReference>
<evidence type="ECO:0000256" key="2">
    <source>
        <dbReference type="ARBA" id="ARBA00022443"/>
    </source>
</evidence>
<dbReference type="InterPro" id="IPR036892">
    <property type="entry name" value="L27_dom_sf"/>
</dbReference>
<dbReference type="InterPro" id="IPR008144">
    <property type="entry name" value="Guanylate_kin-like_dom"/>
</dbReference>
<dbReference type="SUPFAM" id="SSF50156">
    <property type="entry name" value="PDZ domain-like"/>
    <property type="match status" value="1"/>
</dbReference>
<proteinExistence type="inferred from homology"/>